<feature type="signal peptide" evidence="5">
    <location>
        <begin position="1"/>
        <end position="16"/>
    </location>
</feature>
<dbReference type="FunFam" id="3.40.50.2000:FF:000050">
    <property type="entry name" value="UDP-glucuronosyltransferase"/>
    <property type="match status" value="1"/>
</dbReference>
<reference evidence="6 7" key="1">
    <citation type="submission" date="2019-01" db="EMBL/GenBank/DDBJ databases">
        <authorList>
            <person name="Sayadi A."/>
        </authorList>
    </citation>
    <scope>NUCLEOTIDE SEQUENCE [LARGE SCALE GENOMIC DNA]</scope>
</reference>
<keyword evidence="5" id="KW-0812">Transmembrane</keyword>
<evidence type="ECO:0000256" key="5">
    <source>
        <dbReference type="RuleBase" id="RU362059"/>
    </source>
</evidence>
<dbReference type="Proteomes" id="UP000410492">
    <property type="component" value="Unassembled WGS sequence"/>
</dbReference>
<evidence type="ECO:0000256" key="1">
    <source>
        <dbReference type="ARBA" id="ARBA00009995"/>
    </source>
</evidence>
<keyword evidence="5" id="KW-1133">Transmembrane helix</keyword>
<keyword evidence="5" id="KW-0472">Membrane</keyword>
<dbReference type="GO" id="GO:0016020">
    <property type="term" value="C:membrane"/>
    <property type="evidence" value="ECO:0007669"/>
    <property type="project" value="UniProtKB-SubCell"/>
</dbReference>
<comment type="catalytic activity">
    <reaction evidence="5">
        <text>glucuronate acceptor + UDP-alpha-D-glucuronate = acceptor beta-D-glucuronoside + UDP + H(+)</text>
        <dbReference type="Rhea" id="RHEA:21032"/>
        <dbReference type="ChEBI" id="CHEBI:15378"/>
        <dbReference type="ChEBI" id="CHEBI:58052"/>
        <dbReference type="ChEBI" id="CHEBI:58223"/>
        <dbReference type="ChEBI" id="CHEBI:132367"/>
        <dbReference type="ChEBI" id="CHEBI:132368"/>
        <dbReference type="EC" id="2.4.1.17"/>
    </reaction>
</comment>
<evidence type="ECO:0000313" key="6">
    <source>
        <dbReference type="EMBL" id="VEN46984.1"/>
    </source>
</evidence>
<feature type="transmembrane region" description="Helical" evidence="5">
    <location>
        <begin position="474"/>
        <end position="502"/>
    </location>
</feature>
<protein>
    <recommendedName>
        <fullName evidence="5">UDP-glucuronosyltransferase</fullName>
        <ecNumber evidence="5">2.4.1.17</ecNumber>
    </recommendedName>
</protein>
<dbReference type="EMBL" id="CAACVG010007771">
    <property type="protein sequence ID" value="VEN46984.1"/>
    <property type="molecule type" value="Genomic_DNA"/>
</dbReference>
<comment type="similarity">
    <text evidence="1 4">Belongs to the UDP-glycosyltransferase family.</text>
</comment>
<organism evidence="6 7">
    <name type="scientific">Callosobruchus maculatus</name>
    <name type="common">Southern cowpea weevil</name>
    <name type="synonym">Pulse bruchid</name>
    <dbReference type="NCBI Taxonomy" id="64391"/>
    <lineage>
        <taxon>Eukaryota</taxon>
        <taxon>Metazoa</taxon>
        <taxon>Ecdysozoa</taxon>
        <taxon>Arthropoda</taxon>
        <taxon>Hexapoda</taxon>
        <taxon>Insecta</taxon>
        <taxon>Pterygota</taxon>
        <taxon>Neoptera</taxon>
        <taxon>Endopterygota</taxon>
        <taxon>Coleoptera</taxon>
        <taxon>Polyphaga</taxon>
        <taxon>Cucujiformia</taxon>
        <taxon>Chrysomeloidea</taxon>
        <taxon>Chrysomelidae</taxon>
        <taxon>Bruchinae</taxon>
        <taxon>Bruchini</taxon>
        <taxon>Callosobruchus</taxon>
    </lineage>
</organism>
<evidence type="ECO:0000256" key="4">
    <source>
        <dbReference type="RuleBase" id="RU003718"/>
    </source>
</evidence>
<proteinExistence type="inferred from homology"/>
<accession>A0A653CI27</accession>
<dbReference type="PROSITE" id="PS00375">
    <property type="entry name" value="UDPGT"/>
    <property type="match status" value="1"/>
</dbReference>
<dbReference type="PANTHER" id="PTHR48043:SF159">
    <property type="entry name" value="EG:EG0003.4 PROTEIN-RELATED"/>
    <property type="match status" value="1"/>
</dbReference>
<sequence length="514" mass="58804">MTVFLIYEYFILCTLAESAQILGVFHSPSYSHQTVFQSIYVELSLRGHNVTVGTSHPLNNPRLVNLTEIDINRQTCAIIEEDQTISNLAKELGMYEKMVKFYAVAYKVAESIWSDSRFVQIYNDSGSRFDLVIVQDTMLPLLHPVAFKLKTPLVGVSSNGGWARSHYAIGNPNPLSLYSELYLPYGRRMTLPEKMANALYDIWNRYYLNFEALPKCDQIARKYLGNDIPYIQDIEKNMSLLLLTTNPILYEPRPNVPTVISMEQMHIKPVKPLPKDLKQFLDNAKEGVVYFSLGSNVKSINIPEKLRKVLIEAFAELPYKVLWKFEADDLPGKPENVLIGKWIPQQDVLAHPNVKVFVTQCGLQSVEEAVARGVPMVGMPFIADQTRNIQRLSEEGAAVGLEHTTLTKEEFKNAIFEVVNNPKYKQNVKRLGEIWVDHPLPSLNRTIWWIEYVIRHKGTKHLRSPTADVSWFEYLLIDVILVLLTIVSLALFILYVAIKFILRMIFGGRKLKQN</sequence>
<dbReference type="OrthoDB" id="5835829at2759"/>
<dbReference type="Pfam" id="PF00201">
    <property type="entry name" value="UDPGT"/>
    <property type="match status" value="1"/>
</dbReference>
<gene>
    <name evidence="6" type="ORF">CALMAC_LOCUS8895</name>
</gene>
<dbReference type="InterPro" id="IPR002213">
    <property type="entry name" value="UDP_glucos_trans"/>
</dbReference>
<evidence type="ECO:0000256" key="2">
    <source>
        <dbReference type="ARBA" id="ARBA00022676"/>
    </source>
</evidence>
<dbReference type="AlphaFoldDB" id="A0A653CI27"/>
<dbReference type="EC" id="2.4.1.17" evidence="5"/>
<evidence type="ECO:0000313" key="7">
    <source>
        <dbReference type="Proteomes" id="UP000410492"/>
    </source>
</evidence>
<feature type="chain" id="PRO_5031609827" description="UDP-glucuronosyltransferase" evidence="5">
    <location>
        <begin position="17"/>
        <end position="514"/>
    </location>
</feature>
<comment type="subcellular location">
    <subcellularLocation>
        <location evidence="5">Membrane</location>
        <topology evidence="5">Single-pass membrane protein</topology>
    </subcellularLocation>
</comment>
<name>A0A653CI27_CALMS</name>
<keyword evidence="2 4" id="KW-0328">Glycosyltransferase</keyword>
<dbReference type="CDD" id="cd03784">
    <property type="entry name" value="GT1_Gtf-like"/>
    <property type="match status" value="1"/>
</dbReference>
<dbReference type="SUPFAM" id="SSF53756">
    <property type="entry name" value="UDP-Glycosyltransferase/glycogen phosphorylase"/>
    <property type="match status" value="1"/>
</dbReference>
<dbReference type="InterPro" id="IPR050271">
    <property type="entry name" value="UDP-glycosyltransferase"/>
</dbReference>
<dbReference type="Gene3D" id="3.40.50.2000">
    <property type="entry name" value="Glycogen Phosphorylase B"/>
    <property type="match status" value="1"/>
</dbReference>
<dbReference type="PANTHER" id="PTHR48043">
    <property type="entry name" value="EG:EG0003.4 PROTEIN-RELATED"/>
    <property type="match status" value="1"/>
</dbReference>
<evidence type="ECO:0000256" key="3">
    <source>
        <dbReference type="ARBA" id="ARBA00022679"/>
    </source>
</evidence>
<dbReference type="GO" id="GO:0015020">
    <property type="term" value="F:glucuronosyltransferase activity"/>
    <property type="evidence" value="ECO:0007669"/>
    <property type="project" value="UniProtKB-EC"/>
</dbReference>
<keyword evidence="5" id="KW-0732">Signal</keyword>
<keyword evidence="7" id="KW-1185">Reference proteome</keyword>
<dbReference type="InterPro" id="IPR035595">
    <property type="entry name" value="UDP_glycos_trans_CS"/>
</dbReference>
<keyword evidence="3 4" id="KW-0808">Transferase</keyword>